<dbReference type="AlphaFoldDB" id="A0A0F9P6G8"/>
<keyword evidence="3" id="KW-1015">Disulfide bond</keyword>
<dbReference type="Pfam" id="PF00085">
    <property type="entry name" value="Thioredoxin"/>
    <property type="match status" value="1"/>
</dbReference>
<dbReference type="FunFam" id="3.40.30.10:FF:000001">
    <property type="entry name" value="Thioredoxin"/>
    <property type="match status" value="1"/>
</dbReference>
<dbReference type="EMBL" id="LAZR01006882">
    <property type="protein sequence ID" value="KKM89022.1"/>
    <property type="molecule type" value="Genomic_DNA"/>
</dbReference>
<dbReference type="InterPro" id="IPR013766">
    <property type="entry name" value="Thioredoxin_domain"/>
</dbReference>
<dbReference type="GO" id="GO:0015035">
    <property type="term" value="F:protein-disulfide reductase activity"/>
    <property type="evidence" value="ECO:0007669"/>
    <property type="project" value="InterPro"/>
</dbReference>
<keyword evidence="4" id="KW-0676">Redox-active center</keyword>
<evidence type="ECO:0000256" key="3">
    <source>
        <dbReference type="ARBA" id="ARBA00023157"/>
    </source>
</evidence>
<dbReference type="CDD" id="cd02947">
    <property type="entry name" value="TRX_family"/>
    <property type="match status" value="1"/>
</dbReference>
<dbReference type="PIRSF" id="PIRSF000077">
    <property type="entry name" value="Thioredoxin"/>
    <property type="match status" value="1"/>
</dbReference>
<organism evidence="6">
    <name type="scientific">marine sediment metagenome</name>
    <dbReference type="NCBI Taxonomy" id="412755"/>
    <lineage>
        <taxon>unclassified sequences</taxon>
        <taxon>metagenomes</taxon>
        <taxon>ecological metagenomes</taxon>
    </lineage>
</organism>
<evidence type="ECO:0000256" key="4">
    <source>
        <dbReference type="ARBA" id="ARBA00023284"/>
    </source>
</evidence>
<evidence type="ECO:0000259" key="5">
    <source>
        <dbReference type="PROSITE" id="PS51352"/>
    </source>
</evidence>
<dbReference type="GO" id="GO:0045454">
    <property type="term" value="P:cell redox homeostasis"/>
    <property type="evidence" value="ECO:0007669"/>
    <property type="project" value="TreeGrafter"/>
</dbReference>
<dbReference type="GO" id="GO:0005829">
    <property type="term" value="C:cytosol"/>
    <property type="evidence" value="ECO:0007669"/>
    <property type="project" value="TreeGrafter"/>
</dbReference>
<dbReference type="PROSITE" id="PS51352">
    <property type="entry name" value="THIOREDOXIN_2"/>
    <property type="match status" value="1"/>
</dbReference>
<keyword evidence="1" id="KW-0813">Transport</keyword>
<reference evidence="6" key="1">
    <citation type="journal article" date="2015" name="Nature">
        <title>Complex archaea that bridge the gap between prokaryotes and eukaryotes.</title>
        <authorList>
            <person name="Spang A."/>
            <person name="Saw J.H."/>
            <person name="Jorgensen S.L."/>
            <person name="Zaremba-Niedzwiedzka K."/>
            <person name="Martijn J."/>
            <person name="Lind A.E."/>
            <person name="van Eijk R."/>
            <person name="Schleper C."/>
            <person name="Guy L."/>
            <person name="Ettema T.J."/>
        </authorList>
    </citation>
    <scope>NUCLEOTIDE SEQUENCE</scope>
</reference>
<protein>
    <recommendedName>
        <fullName evidence="5">Thioredoxin domain-containing protein</fullName>
    </recommendedName>
</protein>
<dbReference type="SUPFAM" id="SSF52833">
    <property type="entry name" value="Thioredoxin-like"/>
    <property type="match status" value="1"/>
</dbReference>
<comment type="caution">
    <text evidence="6">The sequence shown here is derived from an EMBL/GenBank/DDBJ whole genome shotgun (WGS) entry which is preliminary data.</text>
</comment>
<sequence>MSKVKTVTDANFEKEVLGAEKPFLVDFWAPWCAPCKTINPLIEKMAEEQEDIMFGKLNIDENPQTASKFSILSIPAFYIFLNGEVVDKLLGAQPKEVIESHIRKVLDG</sequence>
<keyword evidence="2" id="KW-0249">Electron transport</keyword>
<accession>A0A0F9P6G8</accession>
<dbReference type="PRINTS" id="PR00421">
    <property type="entry name" value="THIOREDOXIN"/>
</dbReference>
<evidence type="ECO:0000256" key="1">
    <source>
        <dbReference type="ARBA" id="ARBA00022448"/>
    </source>
</evidence>
<dbReference type="InterPro" id="IPR005746">
    <property type="entry name" value="Thioredoxin"/>
</dbReference>
<evidence type="ECO:0000313" key="6">
    <source>
        <dbReference type="EMBL" id="KKM89022.1"/>
    </source>
</evidence>
<dbReference type="PANTHER" id="PTHR45663">
    <property type="entry name" value="GEO12009P1"/>
    <property type="match status" value="1"/>
</dbReference>
<name>A0A0F9P6G8_9ZZZZ</name>
<proteinExistence type="predicted"/>
<dbReference type="PANTHER" id="PTHR45663:SF11">
    <property type="entry name" value="GEO12009P1"/>
    <property type="match status" value="1"/>
</dbReference>
<dbReference type="Gene3D" id="3.40.30.10">
    <property type="entry name" value="Glutaredoxin"/>
    <property type="match status" value="1"/>
</dbReference>
<dbReference type="PROSITE" id="PS00194">
    <property type="entry name" value="THIOREDOXIN_1"/>
    <property type="match status" value="1"/>
</dbReference>
<gene>
    <name evidence="6" type="ORF">LCGC14_1252860</name>
</gene>
<dbReference type="NCBIfam" id="TIGR01068">
    <property type="entry name" value="thioredoxin"/>
    <property type="match status" value="1"/>
</dbReference>
<dbReference type="InterPro" id="IPR017937">
    <property type="entry name" value="Thioredoxin_CS"/>
</dbReference>
<dbReference type="InterPro" id="IPR036249">
    <property type="entry name" value="Thioredoxin-like_sf"/>
</dbReference>
<evidence type="ECO:0000256" key="2">
    <source>
        <dbReference type="ARBA" id="ARBA00022982"/>
    </source>
</evidence>
<feature type="domain" description="Thioredoxin" evidence="5">
    <location>
        <begin position="1"/>
        <end position="107"/>
    </location>
</feature>